<proteinExistence type="predicted"/>
<name>A0A8H5LGT5_GIBSU</name>
<dbReference type="EMBL" id="JAAOAV010000186">
    <property type="protein sequence ID" value="KAF5591005.1"/>
    <property type="molecule type" value="Genomic_DNA"/>
</dbReference>
<dbReference type="Proteomes" id="UP000547976">
    <property type="component" value="Unassembled WGS sequence"/>
</dbReference>
<evidence type="ECO:0000256" key="1">
    <source>
        <dbReference type="SAM" id="MobiDB-lite"/>
    </source>
</evidence>
<feature type="region of interest" description="Disordered" evidence="1">
    <location>
        <begin position="336"/>
        <end position="369"/>
    </location>
</feature>
<sequence length="369" mass="41818">MIPLTTEITPPTSTPTSWLSHYHQRSPYAIVTGSSWNTHYGNWKQLPFSYGPRESDIRRRLEHNLCTNGNRFKNHEKGDAAEAWFMTMPMPTKEERWVWIDVSFTQNRTVSIWRGGSSFLGHETTTASGLGIWREHTIGFDITGLTELLSCPRQFRKVNPYEAKFIKLVHRDTIRTVSVTDSYRDAYDFSWITIGRAHSGLDIEWGKGEKGSWFEDFFKNAVAFGLGFAPGVGPLLSIAFSLGWTAVVNPDRLMYELSLWAPSVRTPELFEEDVRKNSAEIRALTHEAFWNMEPAEALAEAKKLGAKEQQKKKVSGEVKSYFQLAHEVLRVDEAKYDKEAGADEEPGEVLVEVPPQEDPTNGKAAGDKE</sequence>
<dbReference type="GeneID" id="59309919"/>
<comment type="caution">
    <text evidence="2">The sequence shown here is derived from an EMBL/GenBank/DDBJ whole genome shotgun (WGS) entry which is preliminary data.</text>
</comment>
<reference evidence="2 3" key="1">
    <citation type="submission" date="2020-05" db="EMBL/GenBank/DDBJ databases">
        <title>Identification and distribution of gene clusters putatively required for synthesis of sphingolipid metabolism inhibitors in phylogenetically diverse species of the filamentous fungus Fusarium.</title>
        <authorList>
            <person name="Kim H.-S."/>
            <person name="Busman M."/>
            <person name="Brown D.W."/>
            <person name="Divon H."/>
            <person name="Uhlig S."/>
            <person name="Proctor R.H."/>
        </authorList>
    </citation>
    <scope>NUCLEOTIDE SEQUENCE [LARGE SCALE GENOMIC DNA]</scope>
    <source>
        <strain evidence="2 3">NRRL 66333</strain>
    </source>
</reference>
<dbReference type="RefSeq" id="XP_036533898.1">
    <property type="nucleotide sequence ID" value="XM_036675201.1"/>
</dbReference>
<keyword evidence="3" id="KW-1185">Reference proteome</keyword>
<accession>A0A8H5LGT5</accession>
<dbReference type="AlphaFoldDB" id="A0A8H5LGT5"/>
<protein>
    <submittedName>
        <fullName evidence="2">Uncharacterized protein</fullName>
    </submittedName>
</protein>
<organism evidence="2 3">
    <name type="scientific">Gibberella subglutinans</name>
    <name type="common">Fusarium subglutinans</name>
    <dbReference type="NCBI Taxonomy" id="42677"/>
    <lineage>
        <taxon>Eukaryota</taxon>
        <taxon>Fungi</taxon>
        <taxon>Dikarya</taxon>
        <taxon>Ascomycota</taxon>
        <taxon>Pezizomycotina</taxon>
        <taxon>Sordariomycetes</taxon>
        <taxon>Hypocreomycetidae</taxon>
        <taxon>Hypocreales</taxon>
        <taxon>Nectriaceae</taxon>
        <taxon>Fusarium</taxon>
        <taxon>Fusarium fujikuroi species complex</taxon>
    </lineage>
</organism>
<evidence type="ECO:0000313" key="3">
    <source>
        <dbReference type="Proteomes" id="UP000547976"/>
    </source>
</evidence>
<gene>
    <name evidence="2" type="ORF">FSUBG_10607</name>
</gene>
<evidence type="ECO:0000313" key="2">
    <source>
        <dbReference type="EMBL" id="KAF5591005.1"/>
    </source>
</evidence>
<dbReference type="OrthoDB" id="4770905at2759"/>